<feature type="compositionally biased region" description="Low complexity" evidence="5">
    <location>
        <begin position="1212"/>
        <end position="1222"/>
    </location>
</feature>
<dbReference type="OrthoDB" id="10044608at2759"/>
<dbReference type="EMBL" id="KZ288266">
    <property type="protein sequence ID" value="PBC30230.1"/>
    <property type="molecule type" value="Genomic_DNA"/>
</dbReference>
<dbReference type="InterPro" id="IPR029717">
    <property type="entry name" value="FAM193"/>
</dbReference>
<feature type="compositionally biased region" description="Low complexity" evidence="5">
    <location>
        <begin position="606"/>
        <end position="618"/>
    </location>
</feature>
<gene>
    <name evidence="7" type="ORF">APICC_06374</name>
</gene>
<evidence type="ECO:0000256" key="1">
    <source>
        <dbReference type="ARBA" id="ARBA00009689"/>
    </source>
</evidence>
<feature type="region of interest" description="Disordered" evidence="5">
    <location>
        <begin position="736"/>
        <end position="756"/>
    </location>
</feature>
<evidence type="ECO:0000256" key="4">
    <source>
        <dbReference type="SAM" id="Coils"/>
    </source>
</evidence>
<keyword evidence="3 4" id="KW-0175">Coiled coil</keyword>
<feature type="region of interest" description="Disordered" evidence="5">
    <location>
        <begin position="1648"/>
        <end position="1667"/>
    </location>
</feature>
<keyword evidence="8" id="KW-1185">Reference proteome</keyword>
<feature type="compositionally biased region" description="Low complexity" evidence="5">
    <location>
        <begin position="1096"/>
        <end position="1129"/>
    </location>
</feature>
<feature type="region of interest" description="Disordered" evidence="5">
    <location>
        <begin position="889"/>
        <end position="921"/>
    </location>
</feature>
<feature type="compositionally biased region" description="Low complexity" evidence="5">
    <location>
        <begin position="1176"/>
        <end position="1196"/>
    </location>
</feature>
<dbReference type="InterPro" id="IPR031802">
    <property type="entry name" value="FAM193_C"/>
</dbReference>
<protein>
    <recommendedName>
        <fullName evidence="6">FAM193 C-terminal domain-containing protein</fullName>
    </recommendedName>
</protein>
<feature type="compositionally biased region" description="Polar residues" evidence="5">
    <location>
        <begin position="586"/>
        <end position="605"/>
    </location>
</feature>
<feature type="region of interest" description="Disordered" evidence="5">
    <location>
        <begin position="579"/>
        <end position="689"/>
    </location>
</feature>
<evidence type="ECO:0000259" key="6">
    <source>
        <dbReference type="Pfam" id="PF15914"/>
    </source>
</evidence>
<evidence type="ECO:0000313" key="7">
    <source>
        <dbReference type="EMBL" id="PBC30230.1"/>
    </source>
</evidence>
<feature type="compositionally biased region" description="Low complexity" evidence="5">
    <location>
        <begin position="1408"/>
        <end position="1420"/>
    </location>
</feature>
<reference evidence="7 8" key="1">
    <citation type="submission" date="2014-07" db="EMBL/GenBank/DDBJ databases">
        <title>Genomic and transcriptomic analysis on Apis cerana provide comprehensive insights into honey bee biology.</title>
        <authorList>
            <person name="Diao Q."/>
            <person name="Sun L."/>
            <person name="Zheng H."/>
            <person name="Zheng H."/>
            <person name="Xu S."/>
            <person name="Wang S."/>
            <person name="Zeng Z."/>
            <person name="Hu F."/>
            <person name="Su S."/>
            <person name="Wu J."/>
        </authorList>
    </citation>
    <scope>NUCLEOTIDE SEQUENCE [LARGE SCALE GENOMIC DNA]</scope>
    <source>
        <tissue evidence="7">Pupae without intestine</tissue>
    </source>
</reference>
<feature type="compositionally biased region" description="Basic and acidic residues" evidence="5">
    <location>
        <begin position="1144"/>
        <end position="1156"/>
    </location>
</feature>
<feature type="compositionally biased region" description="Polar residues" evidence="5">
    <location>
        <begin position="1201"/>
        <end position="1211"/>
    </location>
</feature>
<dbReference type="PANTHER" id="PTHR15109:SF3">
    <property type="entry name" value="PROTEIN FAM193B"/>
    <property type="match status" value="1"/>
</dbReference>
<feature type="region of interest" description="Disordered" evidence="5">
    <location>
        <begin position="1383"/>
        <end position="1420"/>
    </location>
</feature>
<feature type="compositionally biased region" description="Low complexity" evidence="5">
    <location>
        <begin position="663"/>
        <end position="687"/>
    </location>
</feature>
<feature type="compositionally biased region" description="Basic and acidic residues" evidence="5">
    <location>
        <begin position="816"/>
        <end position="827"/>
    </location>
</feature>
<dbReference type="Pfam" id="PF15914">
    <property type="entry name" value="FAM193_C"/>
    <property type="match status" value="1"/>
</dbReference>
<feature type="compositionally biased region" description="Low complexity" evidence="5">
    <location>
        <begin position="1229"/>
        <end position="1254"/>
    </location>
</feature>
<feature type="region of interest" description="Disordered" evidence="5">
    <location>
        <begin position="791"/>
        <end position="827"/>
    </location>
</feature>
<dbReference type="PANTHER" id="PTHR15109">
    <property type="entry name" value="AGAP004327-PA"/>
    <property type="match status" value="1"/>
</dbReference>
<feature type="region of interest" description="Disordered" evidence="5">
    <location>
        <begin position="1076"/>
        <end position="1261"/>
    </location>
</feature>
<evidence type="ECO:0000256" key="2">
    <source>
        <dbReference type="ARBA" id="ARBA00022553"/>
    </source>
</evidence>
<name>A0A2A3EET6_APICC</name>
<feature type="compositionally biased region" description="Basic residues" evidence="5">
    <location>
        <begin position="1648"/>
        <end position="1657"/>
    </location>
</feature>
<feature type="compositionally biased region" description="Low complexity" evidence="5">
    <location>
        <begin position="895"/>
        <end position="921"/>
    </location>
</feature>
<comment type="similarity">
    <text evidence="1">Belongs to the FAM193 family.</text>
</comment>
<dbReference type="Proteomes" id="UP000242457">
    <property type="component" value="Unassembled WGS sequence"/>
</dbReference>
<proteinExistence type="inferred from homology"/>
<feature type="domain" description="FAM193 C-terminal" evidence="6">
    <location>
        <begin position="1694"/>
        <end position="1747"/>
    </location>
</feature>
<keyword evidence="2" id="KW-0597">Phosphoprotein</keyword>
<dbReference type="STRING" id="94128.A0A2A3EET6"/>
<organism evidence="7 8">
    <name type="scientific">Apis cerana cerana</name>
    <name type="common">Oriental honeybee</name>
    <dbReference type="NCBI Taxonomy" id="94128"/>
    <lineage>
        <taxon>Eukaryota</taxon>
        <taxon>Metazoa</taxon>
        <taxon>Ecdysozoa</taxon>
        <taxon>Arthropoda</taxon>
        <taxon>Hexapoda</taxon>
        <taxon>Insecta</taxon>
        <taxon>Pterygota</taxon>
        <taxon>Neoptera</taxon>
        <taxon>Endopterygota</taxon>
        <taxon>Hymenoptera</taxon>
        <taxon>Apocrita</taxon>
        <taxon>Aculeata</taxon>
        <taxon>Apoidea</taxon>
        <taxon>Anthophila</taxon>
        <taxon>Apidae</taxon>
        <taxon>Apis</taxon>
    </lineage>
</organism>
<evidence type="ECO:0000313" key="8">
    <source>
        <dbReference type="Proteomes" id="UP000242457"/>
    </source>
</evidence>
<evidence type="ECO:0000256" key="3">
    <source>
        <dbReference type="ARBA" id="ARBA00023054"/>
    </source>
</evidence>
<evidence type="ECO:0000256" key="5">
    <source>
        <dbReference type="SAM" id="MobiDB-lite"/>
    </source>
</evidence>
<sequence length="1763" mass="196550">MSGSDGEDGQCNRTRESNVVAMDDVLVKKHTDDILHDGCISSEDDFTRQESDWAVNYMEDAVRSPVVADSVPVASVALDESVVDEFVKGARGPDNMELNTMQMKPKTVIENSNTTVSLESPFRGKEMCSCNVCKAKRELLGEELQKAIKFQNLWTELRQHIRGSFNIALEASRIPGGLQFHQTPFSADDTHKIVLQLCKRNPHQLFMRLVSLAQEFVIEVKVHLLALLHDLSINNLAEVFLTGLLDDYDALITTAVKISKFVKLLKDHLGKFYYKFPLPWTAFIKKLYQIYIYDDPFIQDNLPPFIGQVLQLRKLLPLKGSEYQRLVHRYLWFDKEMTVIRDLWAETESWMDKYNAEQACRMTHLRQVREIFTATSKLLEPRMLNKTPDIENEFQETDGQLLTLTSQAKVDVSEMDNRSLSPTPDLSLDSPDMPPSIEILQILLDDWSKVVKSLRQKLSDVAGAQPVTDIYTNGQEDFFDYACATCHLVQSAMRSVKAQIEGTCLENNVEEGKSCECHMCIGPAISSTINKSDTENIILPLENPFPQLTNGFLGVPETVVPNGHSKPVSPSIIKTNQELPKPAIKSGTTQSAQTQTRHSTTQTPNTAHNHTTHQGTTHSHTHGPLPDLIKNMGPTHRSHAHSNHSSHACHKQANVEHIKRVSSGDGDCSDSGSSQEDSCSTSSSAQRDSSRHCDCCYCEVFGHGVPSVAPVSRNYNEMRERLRQLLTKKKARKCKVTCSPSKSPSESVVSDTSTETKTVTNIMPRLNTPVSTVSVVQTDQRDQRDLEELLEFIEGNQNGKKDNNKKAEKKARQKQRKLEEKLKRDRQEAERQKLIELQKKTPEVTITVVDPQKPVPQRLLPQCNLPEVSILPTSPPVALPIIKKLSNKKKDKQEICSNSSNTSSSSCSSSSSSISTSSINTKTKTAPVNINIKNKSINKTDKIMVSGQINNKIAIKSDKTEISNKNKIQINSINSTNMKNNTVEKSLTIDLNDKKLTKKERKKLKKRMKKMEEVKAKEETKKPVQTETQPQIVTIKRVMESNSAEPTVTITLKGQTPAEDKVLFTLVNGQTKEVTNLKLENEQNQNISGKKKKTKTNNNNNNYTNGNSNNSLQQGNKQMNNSKQQMQNKICDGKNNMKQQSNNDKGKGKQLDDKKVQQQNITKSKKDKRNTENKENVLQQNVVNKNKNQSQNISGKKQNKMNTPPQTPTSQKSSQNLNINNENNKKSKIQSQDKNGQLNSNKNNKNTSNITIKQTKNDTQKIQTKMTNQISVKQRSEIQSVSTERINSPLSSQFKDIGVNSKINIENLKLPPGITITKVDAPAKPLPIRSAPLPKPVNPPKQTTIIAAPMSGVQSSYASSQAGGNVIVVDTGKLKQDLLPKSIEKDMSKETQQNQSSTNKKKKKKNKNAANSSNISNQTIVQNNDLFMNDHADEPARILHNPNTNMVTIRNPAFGPMKVPPTQQAAIIKVSENGMVTIRSPALQQAINAGLTSPPKPDYIVKGDLPSKMATENSNLKHTNGIIPSSLAELRSRLTPDCTTLSGLANIQISKVTNGQPIPENGINLKGTSVTLTKVRTEPSMEDVQSAKTAVREAINATIAASSTGKSKKKKKRGAGTRQYGDDWNLVEIVSCTQLMYKKYLKKNYGRIRMKSKKREKKDKNNTKKQLNQTQIFFPSLQLNLSISSIQSVSFTESVFTPKDIDLEDGEMDDAERELEAFKRFCLQSVPPPRKEKVNLNIKDIVLKKKSSSSSSSSTAAAVIAAN</sequence>
<feature type="compositionally biased region" description="Basic residues" evidence="5">
    <location>
        <begin position="636"/>
        <end position="650"/>
    </location>
</feature>
<feature type="coiled-coil region" evidence="4">
    <location>
        <begin position="994"/>
        <end position="1021"/>
    </location>
</feature>
<accession>A0A2A3EET6</accession>